<evidence type="ECO:0000256" key="1">
    <source>
        <dbReference type="ARBA" id="ARBA00023125"/>
    </source>
</evidence>
<dbReference type="Pfam" id="PF12802">
    <property type="entry name" value="MarR_2"/>
    <property type="match status" value="1"/>
</dbReference>
<evidence type="ECO:0000313" key="3">
    <source>
        <dbReference type="EMBL" id="THF84217.1"/>
    </source>
</evidence>
<dbReference type="InterPro" id="IPR039422">
    <property type="entry name" value="MarR/SlyA-like"/>
</dbReference>
<dbReference type="GO" id="GO:0006950">
    <property type="term" value="P:response to stress"/>
    <property type="evidence" value="ECO:0007669"/>
    <property type="project" value="TreeGrafter"/>
</dbReference>
<comment type="caution">
    <text evidence="3">The sequence shown here is derived from an EMBL/GenBank/DDBJ whole genome shotgun (WGS) entry which is preliminary data.</text>
</comment>
<dbReference type="PANTHER" id="PTHR33164:SF43">
    <property type="entry name" value="HTH-TYPE TRANSCRIPTIONAL REPRESSOR YETL"/>
    <property type="match status" value="1"/>
</dbReference>
<dbReference type="PANTHER" id="PTHR33164">
    <property type="entry name" value="TRANSCRIPTIONAL REGULATOR, MARR FAMILY"/>
    <property type="match status" value="1"/>
</dbReference>
<proteinExistence type="predicted"/>
<organism evidence="3 4">
    <name type="scientific">Cohnella fermenti</name>
    <dbReference type="NCBI Taxonomy" id="2565925"/>
    <lineage>
        <taxon>Bacteria</taxon>
        <taxon>Bacillati</taxon>
        <taxon>Bacillota</taxon>
        <taxon>Bacilli</taxon>
        <taxon>Bacillales</taxon>
        <taxon>Paenibacillaceae</taxon>
        <taxon>Cohnella</taxon>
    </lineage>
</organism>
<dbReference type="EMBL" id="SSOB01000002">
    <property type="protein sequence ID" value="THF84217.1"/>
    <property type="molecule type" value="Genomic_DNA"/>
</dbReference>
<evidence type="ECO:0000313" key="4">
    <source>
        <dbReference type="Proteomes" id="UP000310636"/>
    </source>
</evidence>
<reference evidence="3 4" key="1">
    <citation type="submission" date="2019-04" db="EMBL/GenBank/DDBJ databases">
        <title>Cohnella sp. nov. isolated from preserved vegetables.</title>
        <authorList>
            <person name="Lin S.-Y."/>
            <person name="Hung M.-H."/>
            <person name="Young C.-C."/>
        </authorList>
    </citation>
    <scope>NUCLEOTIDE SEQUENCE [LARGE SCALE GENOMIC DNA]</scope>
    <source>
        <strain evidence="3 4">CC-MHH1044</strain>
    </source>
</reference>
<dbReference type="GO" id="GO:0003677">
    <property type="term" value="F:DNA binding"/>
    <property type="evidence" value="ECO:0007669"/>
    <property type="project" value="UniProtKB-KW"/>
</dbReference>
<protein>
    <submittedName>
        <fullName evidence="3">MarR family transcriptional regulator</fullName>
    </submittedName>
</protein>
<dbReference type="InterPro" id="IPR000835">
    <property type="entry name" value="HTH_MarR-typ"/>
</dbReference>
<dbReference type="SMART" id="SM00347">
    <property type="entry name" value="HTH_MARR"/>
    <property type="match status" value="1"/>
</dbReference>
<feature type="domain" description="HTH marR-type" evidence="2">
    <location>
        <begin position="3"/>
        <end position="140"/>
    </location>
</feature>
<dbReference type="PROSITE" id="PS50995">
    <property type="entry name" value="HTH_MARR_2"/>
    <property type="match status" value="1"/>
</dbReference>
<dbReference type="Gene3D" id="1.10.10.10">
    <property type="entry name" value="Winged helix-like DNA-binding domain superfamily/Winged helix DNA-binding domain"/>
    <property type="match status" value="1"/>
</dbReference>
<name>A0A4S4C8D9_9BACL</name>
<dbReference type="InterPro" id="IPR036390">
    <property type="entry name" value="WH_DNA-bd_sf"/>
</dbReference>
<gene>
    <name evidence="3" type="ORF">E6C55_02675</name>
</gene>
<sequence length="143" mass="16397">MDRSELFRRYVALTASVLEARHEYTKDIRLDDVTPVQYGILEYLAVHGNEPVTIGQLSDCQHMSLPNMSRELRKLGEKGLCEKFADPADKRKMYVRLSAQGQARMNETFQALERKFLARLEGVPDEELAELDRAIRVLSEKGL</sequence>
<keyword evidence="1" id="KW-0238">DNA-binding</keyword>
<accession>A0A4S4C8D9</accession>
<dbReference type="GO" id="GO:0003700">
    <property type="term" value="F:DNA-binding transcription factor activity"/>
    <property type="evidence" value="ECO:0007669"/>
    <property type="project" value="InterPro"/>
</dbReference>
<keyword evidence="4" id="KW-1185">Reference proteome</keyword>
<dbReference type="RefSeq" id="WP_136368219.1">
    <property type="nucleotide sequence ID" value="NZ_SSOB01000002.1"/>
</dbReference>
<dbReference type="InterPro" id="IPR036388">
    <property type="entry name" value="WH-like_DNA-bd_sf"/>
</dbReference>
<dbReference type="Proteomes" id="UP000310636">
    <property type="component" value="Unassembled WGS sequence"/>
</dbReference>
<evidence type="ECO:0000259" key="2">
    <source>
        <dbReference type="PROSITE" id="PS50995"/>
    </source>
</evidence>
<dbReference type="OrthoDB" id="2314798at2"/>
<dbReference type="SUPFAM" id="SSF46785">
    <property type="entry name" value="Winged helix' DNA-binding domain"/>
    <property type="match status" value="1"/>
</dbReference>
<dbReference type="AlphaFoldDB" id="A0A4S4C8D9"/>